<name>A0AAN5I788_9BILA</name>
<sequence>GRERGRGRKKEGSTSRPMVSLLLSSTPLSMWVVLVAVVLQTVYGGVSPPQAITPLTAKSSAVHPLVVHHPLTLWCNADGIKTAKFVHLNKDKTTHAAKVTGNNATLTFDAPSVLHAGDYRCEMETKTGMKTETTSVYVRPVVHTELAEKLEPRENKEFFVTMSDIVLTEGGSFNITCPVFSHPLPNLKWTKDDKPFEMSARKVVTGDRISITDVTFDDEGVYACEAVNEFTVASKTMRPMLNASRKVSVKSKYAWVVPMAVIIVILLLLVIIIWTCEMRKKKREKRTATYLAAED</sequence>
<keyword evidence="3" id="KW-1133">Transmembrane helix</keyword>
<keyword evidence="6" id="KW-1185">Reference proteome</keyword>
<dbReference type="InterPro" id="IPR013783">
    <property type="entry name" value="Ig-like_fold"/>
</dbReference>
<reference evidence="6" key="1">
    <citation type="submission" date="2022-10" db="EMBL/GenBank/DDBJ databases">
        <title>Genome assembly of Pristionchus species.</title>
        <authorList>
            <person name="Yoshida K."/>
            <person name="Sommer R.J."/>
        </authorList>
    </citation>
    <scope>NUCLEOTIDE SEQUENCE [LARGE SCALE GENOMIC DNA]</scope>
    <source>
        <strain evidence="6">RS5460</strain>
    </source>
</reference>
<dbReference type="InterPro" id="IPR058814">
    <property type="entry name" value="ZIG1/7_N"/>
</dbReference>
<dbReference type="GO" id="GO:0005886">
    <property type="term" value="C:plasma membrane"/>
    <property type="evidence" value="ECO:0007669"/>
    <property type="project" value="TreeGrafter"/>
</dbReference>
<dbReference type="Pfam" id="PF26428">
    <property type="entry name" value="Zwei_Ig_N"/>
    <property type="match status" value="1"/>
</dbReference>
<dbReference type="PROSITE" id="PS50835">
    <property type="entry name" value="IG_LIKE"/>
    <property type="match status" value="1"/>
</dbReference>
<feature type="domain" description="Ig-like" evidence="4">
    <location>
        <begin position="152"/>
        <end position="248"/>
    </location>
</feature>
<comment type="caution">
    <text evidence="5">The sequence shown here is derived from an EMBL/GenBank/DDBJ whole genome shotgun (WGS) entry which is preliminary data.</text>
</comment>
<keyword evidence="3" id="KW-0812">Transmembrane</keyword>
<dbReference type="InterPro" id="IPR013098">
    <property type="entry name" value="Ig_I-set"/>
</dbReference>
<dbReference type="SMART" id="SM00408">
    <property type="entry name" value="IGc2"/>
    <property type="match status" value="1"/>
</dbReference>
<dbReference type="InterPro" id="IPR007110">
    <property type="entry name" value="Ig-like_dom"/>
</dbReference>
<evidence type="ECO:0000259" key="4">
    <source>
        <dbReference type="PROSITE" id="PS50835"/>
    </source>
</evidence>
<dbReference type="InterPro" id="IPR003599">
    <property type="entry name" value="Ig_sub"/>
</dbReference>
<dbReference type="Gene3D" id="2.60.40.10">
    <property type="entry name" value="Immunoglobulins"/>
    <property type="match status" value="2"/>
</dbReference>
<proteinExistence type="predicted"/>
<dbReference type="GO" id="GO:0007156">
    <property type="term" value="P:homophilic cell adhesion via plasma membrane adhesion molecules"/>
    <property type="evidence" value="ECO:0007669"/>
    <property type="project" value="TreeGrafter"/>
</dbReference>
<keyword evidence="2" id="KW-0393">Immunoglobulin domain</keyword>
<keyword evidence="1" id="KW-0677">Repeat</keyword>
<dbReference type="Proteomes" id="UP001328107">
    <property type="component" value="Unassembled WGS sequence"/>
</dbReference>
<evidence type="ECO:0000256" key="1">
    <source>
        <dbReference type="ARBA" id="ARBA00022737"/>
    </source>
</evidence>
<dbReference type="GO" id="GO:0007411">
    <property type="term" value="P:axon guidance"/>
    <property type="evidence" value="ECO:0007669"/>
    <property type="project" value="TreeGrafter"/>
</dbReference>
<dbReference type="InterPro" id="IPR003598">
    <property type="entry name" value="Ig_sub2"/>
</dbReference>
<evidence type="ECO:0000256" key="2">
    <source>
        <dbReference type="ARBA" id="ARBA00023319"/>
    </source>
</evidence>
<feature type="non-terminal residue" evidence="5">
    <location>
        <position position="1"/>
    </location>
</feature>
<organism evidence="5 6">
    <name type="scientific">Pristionchus mayeri</name>
    <dbReference type="NCBI Taxonomy" id="1317129"/>
    <lineage>
        <taxon>Eukaryota</taxon>
        <taxon>Metazoa</taxon>
        <taxon>Ecdysozoa</taxon>
        <taxon>Nematoda</taxon>
        <taxon>Chromadorea</taxon>
        <taxon>Rhabditida</taxon>
        <taxon>Rhabditina</taxon>
        <taxon>Diplogasteromorpha</taxon>
        <taxon>Diplogasteroidea</taxon>
        <taxon>Neodiplogasteridae</taxon>
        <taxon>Pristionchus</taxon>
    </lineage>
</organism>
<accession>A0AAN5I788</accession>
<dbReference type="AlphaFoldDB" id="A0AAN5I788"/>
<feature type="transmembrane region" description="Helical" evidence="3">
    <location>
        <begin position="21"/>
        <end position="43"/>
    </location>
</feature>
<dbReference type="InterPro" id="IPR036179">
    <property type="entry name" value="Ig-like_dom_sf"/>
</dbReference>
<keyword evidence="3" id="KW-0472">Membrane</keyword>
<protein>
    <recommendedName>
        <fullName evidence="4">Ig-like domain-containing protein</fullName>
    </recommendedName>
</protein>
<gene>
    <name evidence="5" type="ORF">PMAYCL1PPCAC_24299</name>
</gene>
<dbReference type="GO" id="GO:0098632">
    <property type="term" value="F:cell-cell adhesion mediator activity"/>
    <property type="evidence" value="ECO:0007669"/>
    <property type="project" value="TreeGrafter"/>
</dbReference>
<dbReference type="CDD" id="cd00096">
    <property type="entry name" value="Ig"/>
    <property type="match status" value="1"/>
</dbReference>
<dbReference type="SMART" id="SM00409">
    <property type="entry name" value="IG"/>
    <property type="match status" value="2"/>
</dbReference>
<dbReference type="PANTHER" id="PTHR10075:SF104">
    <property type="entry name" value="BASIGIN, ISOFORM G"/>
    <property type="match status" value="1"/>
</dbReference>
<dbReference type="GO" id="GO:0070593">
    <property type="term" value="P:dendrite self-avoidance"/>
    <property type="evidence" value="ECO:0007669"/>
    <property type="project" value="TreeGrafter"/>
</dbReference>
<dbReference type="GO" id="GO:0030424">
    <property type="term" value="C:axon"/>
    <property type="evidence" value="ECO:0007669"/>
    <property type="project" value="TreeGrafter"/>
</dbReference>
<evidence type="ECO:0000313" key="6">
    <source>
        <dbReference type="Proteomes" id="UP001328107"/>
    </source>
</evidence>
<dbReference type="Pfam" id="PF07679">
    <property type="entry name" value="I-set"/>
    <property type="match status" value="1"/>
</dbReference>
<feature type="transmembrane region" description="Helical" evidence="3">
    <location>
        <begin position="253"/>
        <end position="276"/>
    </location>
</feature>
<dbReference type="SUPFAM" id="SSF48726">
    <property type="entry name" value="Immunoglobulin"/>
    <property type="match status" value="2"/>
</dbReference>
<evidence type="ECO:0000313" key="5">
    <source>
        <dbReference type="EMBL" id="GMR54104.1"/>
    </source>
</evidence>
<dbReference type="PANTHER" id="PTHR10075">
    <property type="entry name" value="BASIGIN RELATED"/>
    <property type="match status" value="1"/>
</dbReference>
<dbReference type="EMBL" id="BTRK01000005">
    <property type="protein sequence ID" value="GMR54104.1"/>
    <property type="molecule type" value="Genomic_DNA"/>
</dbReference>
<evidence type="ECO:0000256" key="3">
    <source>
        <dbReference type="SAM" id="Phobius"/>
    </source>
</evidence>